<dbReference type="Pfam" id="PF09948">
    <property type="entry name" value="PpoB2"/>
    <property type="match status" value="1"/>
</dbReference>
<feature type="transmembrane region" description="Helical" evidence="1">
    <location>
        <begin position="145"/>
        <end position="164"/>
    </location>
</feature>
<dbReference type="EMBL" id="UINC01000077">
    <property type="protein sequence ID" value="SUZ48600.1"/>
    <property type="molecule type" value="Genomic_DNA"/>
</dbReference>
<reference evidence="2" key="1">
    <citation type="submission" date="2018-05" db="EMBL/GenBank/DDBJ databases">
        <authorList>
            <person name="Lanie J.A."/>
            <person name="Ng W.-L."/>
            <person name="Kazmierczak K.M."/>
            <person name="Andrzejewski T.M."/>
            <person name="Davidsen T.M."/>
            <person name="Wayne K.J."/>
            <person name="Tettelin H."/>
            <person name="Glass J.I."/>
            <person name="Rusch D."/>
            <person name="Podicherti R."/>
            <person name="Tsui H.-C.T."/>
            <person name="Winkler M.E."/>
        </authorList>
    </citation>
    <scope>NUCLEOTIDE SEQUENCE</scope>
</reference>
<keyword evidence="1" id="KW-0472">Membrane</keyword>
<feature type="transmembrane region" description="Helical" evidence="1">
    <location>
        <begin position="16"/>
        <end position="35"/>
    </location>
</feature>
<keyword evidence="1" id="KW-0812">Transmembrane</keyword>
<dbReference type="AlphaFoldDB" id="A0A381N1V1"/>
<evidence type="ECO:0008006" key="3">
    <source>
        <dbReference type="Google" id="ProtNLM"/>
    </source>
</evidence>
<feature type="transmembrane region" description="Helical" evidence="1">
    <location>
        <begin position="102"/>
        <end position="125"/>
    </location>
</feature>
<feature type="transmembrane region" description="Helical" evidence="1">
    <location>
        <begin position="242"/>
        <end position="262"/>
    </location>
</feature>
<keyword evidence="1" id="KW-1133">Transmembrane helix</keyword>
<accession>A0A381N1V1</accession>
<gene>
    <name evidence="2" type="ORF">METZ01_LOCUS1454</name>
</gene>
<name>A0A381N1V1_9ZZZZ</name>
<evidence type="ECO:0000256" key="1">
    <source>
        <dbReference type="SAM" id="Phobius"/>
    </source>
</evidence>
<feature type="transmembrane region" description="Helical" evidence="1">
    <location>
        <begin position="200"/>
        <end position="230"/>
    </location>
</feature>
<feature type="transmembrane region" description="Helical" evidence="1">
    <location>
        <begin position="66"/>
        <end position="90"/>
    </location>
</feature>
<protein>
    <recommendedName>
        <fullName evidence="3">DUF2182 domain-containing protein</fullName>
    </recommendedName>
</protein>
<dbReference type="InterPro" id="IPR018688">
    <property type="entry name" value="PpoB2-like"/>
</dbReference>
<organism evidence="2">
    <name type="scientific">marine metagenome</name>
    <dbReference type="NCBI Taxonomy" id="408172"/>
    <lineage>
        <taxon>unclassified sequences</taxon>
        <taxon>metagenomes</taxon>
        <taxon>ecological metagenomes</taxon>
    </lineage>
</organism>
<sequence>MHNTDHIESIVKKDRVIVISGVVAVAAIAWGYMLYVSQSNSDMDMSMGMTVGNVRSWSSVDFSLMFVMWAVMMVAMMVPSAAPMILLFATVNRRRREQSGPFVSTGVFLSGYLVVWVGFALVATLGNWGLHQASLLTSMMGGTSSGYLGGALLLTAGIFQWSQLKYVCLTHCRSPLSFLMSDWKDGTGGAFKMGLQHGRYCLGCCWILMALLFVLGVMNLVWIAALAAFVLAEKVIPAGKTISKITGGFLVAWGSWAVLAAAV</sequence>
<proteinExistence type="predicted"/>
<evidence type="ECO:0000313" key="2">
    <source>
        <dbReference type="EMBL" id="SUZ48600.1"/>
    </source>
</evidence>